<organism evidence="1 2">
    <name type="scientific">Bacteroides uniformis</name>
    <dbReference type="NCBI Taxonomy" id="820"/>
    <lineage>
        <taxon>Bacteria</taxon>
        <taxon>Pseudomonadati</taxon>
        <taxon>Bacteroidota</taxon>
        <taxon>Bacteroidia</taxon>
        <taxon>Bacteroidales</taxon>
        <taxon>Bacteroidaceae</taxon>
        <taxon>Bacteroides</taxon>
    </lineage>
</organism>
<gene>
    <name evidence="1" type="ORF">POZ10_05710</name>
</gene>
<reference evidence="1" key="1">
    <citation type="submission" date="2022-10" db="EMBL/GenBank/DDBJ databases">
        <title>Human gut microbiome strain richness.</title>
        <authorList>
            <person name="Chen-Liaw A."/>
        </authorList>
    </citation>
    <scope>NUCLEOTIDE SEQUENCE</scope>
    <source>
        <strain evidence="1">1001713st1_F9_1001713B170221_170320</strain>
    </source>
</reference>
<dbReference type="RefSeq" id="WP_195588043.1">
    <property type="nucleotide sequence ID" value="NZ_JAQNSH010000012.1"/>
</dbReference>
<proteinExistence type="predicted"/>
<evidence type="ECO:0000313" key="2">
    <source>
        <dbReference type="Proteomes" id="UP001222603"/>
    </source>
</evidence>
<name>A0AAW6GX64_BACUN</name>
<comment type="caution">
    <text evidence="1">The sequence shown here is derived from an EMBL/GenBank/DDBJ whole genome shotgun (WGS) entry which is preliminary data.</text>
</comment>
<evidence type="ECO:0000313" key="1">
    <source>
        <dbReference type="EMBL" id="MDC1900113.1"/>
    </source>
</evidence>
<dbReference type="AlphaFoldDB" id="A0AAW6GX64"/>
<accession>A0AAW6GX64</accession>
<dbReference type="EMBL" id="JAQNSI010000163">
    <property type="protein sequence ID" value="MDC1900113.1"/>
    <property type="molecule type" value="Genomic_DNA"/>
</dbReference>
<protein>
    <submittedName>
        <fullName evidence="1">Uncharacterized protein</fullName>
    </submittedName>
</protein>
<dbReference type="Proteomes" id="UP001222603">
    <property type="component" value="Unassembled WGS sequence"/>
</dbReference>
<sequence>MNAKLIFHHFASTLPPTSCIPLSIAFALRWKQPEKVEAKFASTCLKRLSFAVSCYPLA</sequence>